<proteinExistence type="predicted"/>
<sequence length="229" mass="24706">MRRGRRKAVRKCVDPCTNGRKFLQAIISFVPILGWLPKYNFKGYLVRDIIGGFTTGVMHVPQGSFAVVALMSGIANERILTKYVHSSNSTMSPTEIATLTPIEVASTLTFALGMITMSPTEIATLTPIEVASTLTFALGMIQSRPTEIATLTPIEVASTLTFALGMIQFATGLLRLEFLTAYFSDQLVAGFATGSACHVFTAQLDDIFGVNVPKVSGPGYIFRVSVIIS</sequence>
<keyword evidence="3 5" id="KW-1133">Transmembrane helix</keyword>
<name>A0A0M3IIU5_ASCLU</name>
<dbReference type="GO" id="GO:0016020">
    <property type="term" value="C:membrane"/>
    <property type="evidence" value="ECO:0007669"/>
    <property type="project" value="UniProtKB-SubCell"/>
</dbReference>
<evidence type="ECO:0000256" key="3">
    <source>
        <dbReference type="ARBA" id="ARBA00022989"/>
    </source>
</evidence>
<accession>A0A0M3IIU5</accession>
<feature type="transmembrane region" description="Helical" evidence="5">
    <location>
        <begin position="49"/>
        <end position="75"/>
    </location>
</feature>
<keyword evidence="7" id="KW-1185">Reference proteome</keyword>
<evidence type="ECO:0000256" key="1">
    <source>
        <dbReference type="ARBA" id="ARBA00004141"/>
    </source>
</evidence>
<evidence type="ECO:0000313" key="8">
    <source>
        <dbReference type="WBParaSite" id="ALUE_0001850501-mRNA-1"/>
    </source>
</evidence>
<dbReference type="Pfam" id="PF00916">
    <property type="entry name" value="Sulfate_transp"/>
    <property type="match status" value="1"/>
</dbReference>
<protein>
    <submittedName>
        <fullName evidence="8">Sulfate_transp domain-containing protein</fullName>
    </submittedName>
</protein>
<dbReference type="WBParaSite" id="ALUE_0001850501-mRNA-1">
    <property type="protein sequence ID" value="ALUE_0001850501-mRNA-1"/>
    <property type="gene ID" value="ALUE_0001850501"/>
</dbReference>
<reference evidence="8" key="1">
    <citation type="submission" date="2017-02" db="UniProtKB">
        <authorList>
            <consortium name="WormBaseParasite"/>
        </authorList>
    </citation>
    <scope>IDENTIFICATION</scope>
</reference>
<evidence type="ECO:0000313" key="7">
    <source>
        <dbReference type="Proteomes" id="UP000036681"/>
    </source>
</evidence>
<comment type="subcellular location">
    <subcellularLocation>
        <location evidence="1">Membrane</location>
        <topology evidence="1">Multi-pass membrane protein</topology>
    </subcellularLocation>
</comment>
<dbReference type="AlphaFoldDB" id="A0A0M3IIU5"/>
<dbReference type="PANTHER" id="PTHR11814">
    <property type="entry name" value="SULFATE TRANSPORTER"/>
    <property type="match status" value="1"/>
</dbReference>
<organism evidence="7 8">
    <name type="scientific">Ascaris lumbricoides</name>
    <name type="common">Giant roundworm</name>
    <dbReference type="NCBI Taxonomy" id="6252"/>
    <lineage>
        <taxon>Eukaryota</taxon>
        <taxon>Metazoa</taxon>
        <taxon>Ecdysozoa</taxon>
        <taxon>Nematoda</taxon>
        <taxon>Chromadorea</taxon>
        <taxon>Rhabditida</taxon>
        <taxon>Spirurina</taxon>
        <taxon>Ascaridomorpha</taxon>
        <taxon>Ascaridoidea</taxon>
        <taxon>Ascarididae</taxon>
        <taxon>Ascaris</taxon>
    </lineage>
</organism>
<dbReference type="Proteomes" id="UP000036681">
    <property type="component" value="Unplaced"/>
</dbReference>
<dbReference type="InterPro" id="IPR011547">
    <property type="entry name" value="SLC26A/SulP_dom"/>
</dbReference>
<evidence type="ECO:0000256" key="2">
    <source>
        <dbReference type="ARBA" id="ARBA00022692"/>
    </source>
</evidence>
<keyword evidence="4 5" id="KW-0472">Membrane</keyword>
<evidence type="ECO:0000256" key="5">
    <source>
        <dbReference type="SAM" id="Phobius"/>
    </source>
</evidence>
<evidence type="ECO:0000256" key="4">
    <source>
        <dbReference type="ARBA" id="ARBA00023136"/>
    </source>
</evidence>
<keyword evidence="2 5" id="KW-0812">Transmembrane</keyword>
<dbReference type="GO" id="GO:0055085">
    <property type="term" value="P:transmembrane transport"/>
    <property type="evidence" value="ECO:0007669"/>
    <property type="project" value="InterPro"/>
</dbReference>
<dbReference type="InterPro" id="IPR001902">
    <property type="entry name" value="SLC26A/SulP_fam"/>
</dbReference>
<feature type="domain" description="SLC26A/SulP transporter" evidence="6">
    <location>
        <begin position="46"/>
        <end position="224"/>
    </location>
</feature>
<evidence type="ECO:0000259" key="6">
    <source>
        <dbReference type="Pfam" id="PF00916"/>
    </source>
</evidence>